<reference evidence="2 3" key="1">
    <citation type="submission" date="2018-11" db="EMBL/GenBank/DDBJ databases">
        <title>Sequencing the genomes of 1000 actinobacteria strains.</title>
        <authorList>
            <person name="Klenk H.-P."/>
        </authorList>
    </citation>
    <scope>NUCLEOTIDE SEQUENCE [LARGE SCALE GENOMIC DNA]</scope>
    <source>
        <strain evidence="2 3">DSM 43634</strain>
    </source>
</reference>
<keyword evidence="1" id="KW-1133">Transmembrane helix</keyword>
<evidence type="ECO:0000313" key="3">
    <source>
        <dbReference type="Proteomes" id="UP000271683"/>
    </source>
</evidence>
<accession>A0A3N1GRW1</accession>
<keyword evidence="1" id="KW-0812">Transmembrane</keyword>
<feature type="transmembrane region" description="Helical" evidence="1">
    <location>
        <begin position="65"/>
        <end position="89"/>
    </location>
</feature>
<protein>
    <submittedName>
        <fullName evidence="2">Uncharacterized protein</fullName>
    </submittedName>
</protein>
<proteinExistence type="predicted"/>
<gene>
    <name evidence="2" type="ORF">EDD30_5961</name>
</gene>
<comment type="caution">
    <text evidence="2">The sequence shown here is derived from an EMBL/GenBank/DDBJ whole genome shotgun (WGS) entry which is preliminary data.</text>
</comment>
<dbReference type="Proteomes" id="UP000271683">
    <property type="component" value="Unassembled WGS sequence"/>
</dbReference>
<dbReference type="EMBL" id="RJKL01000001">
    <property type="protein sequence ID" value="ROP33000.1"/>
    <property type="molecule type" value="Genomic_DNA"/>
</dbReference>
<keyword evidence="1" id="KW-0472">Membrane</keyword>
<feature type="transmembrane region" description="Helical" evidence="1">
    <location>
        <begin position="165"/>
        <end position="186"/>
    </location>
</feature>
<sequence length="187" mass="18414">MTDDPTGRGPFPGTEGAAAQQPRPWILALAAALALIAAGGVGTLVGSAVAAVGSAGMSSNNWDRLGALVLGFLVGALVAVVVYIAALTVAARRVFPPGRRAAPVLLTLLAHAMVFGVTARIVSTLQPLGDGEPVATTLLALAALACGPAVFLACGTTGRIRRAALGTVASITLAACVTAAVSHASAR</sequence>
<name>A0A3N1GRW1_9ACTN</name>
<feature type="transmembrane region" description="Helical" evidence="1">
    <location>
        <begin position="134"/>
        <end position="153"/>
    </location>
</feature>
<evidence type="ECO:0000313" key="2">
    <source>
        <dbReference type="EMBL" id="ROP33000.1"/>
    </source>
</evidence>
<dbReference type="AlphaFoldDB" id="A0A3N1GRW1"/>
<organism evidence="2 3">
    <name type="scientific">Couchioplanes caeruleus</name>
    <dbReference type="NCBI Taxonomy" id="56438"/>
    <lineage>
        <taxon>Bacteria</taxon>
        <taxon>Bacillati</taxon>
        <taxon>Actinomycetota</taxon>
        <taxon>Actinomycetes</taxon>
        <taxon>Micromonosporales</taxon>
        <taxon>Micromonosporaceae</taxon>
        <taxon>Couchioplanes</taxon>
    </lineage>
</organism>
<feature type="transmembrane region" description="Helical" evidence="1">
    <location>
        <begin position="25"/>
        <end position="53"/>
    </location>
</feature>
<evidence type="ECO:0000256" key="1">
    <source>
        <dbReference type="SAM" id="Phobius"/>
    </source>
</evidence>
<feature type="transmembrane region" description="Helical" evidence="1">
    <location>
        <begin position="101"/>
        <end position="122"/>
    </location>
</feature>